<protein>
    <submittedName>
        <fullName evidence="1">Uncharacterized protein</fullName>
    </submittedName>
</protein>
<name>A0A512DL23_9PROT</name>
<dbReference type="Proteomes" id="UP000321523">
    <property type="component" value="Unassembled WGS sequence"/>
</dbReference>
<organism evidence="1 2">
    <name type="scientific">Skermanella aerolata</name>
    <dbReference type="NCBI Taxonomy" id="393310"/>
    <lineage>
        <taxon>Bacteria</taxon>
        <taxon>Pseudomonadati</taxon>
        <taxon>Pseudomonadota</taxon>
        <taxon>Alphaproteobacteria</taxon>
        <taxon>Rhodospirillales</taxon>
        <taxon>Azospirillaceae</taxon>
        <taxon>Skermanella</taxon>
    </lineage>
</organism>
<dbReference type="EMBL" id="BJYZ01000005">
    <property type="protein sequence ID" value="GEO37182.1"/>
    <property type="molecule type" value="Genomic_DNA"/>
</dbReference>
<keyword evidence="2" id="KW-1185">Reference proteome</keyword>
<comment type="caution">
    <text evidence="1">The sequence shown here is derived from an EMBL/GenBank/DDBJ whole genome shotgun (WGS) entry which is preliminary data.</text>
</comment>
<gene>
    <name evidence="1" type="ORF">SAE02_13300</name>
</gene>
<evidence type="ECO:0000313" key="2">
    <source>
        <dbReference type="Proteomes" id="UP000321523"/>
    </source>
</evidence>
<evidence type="ECO:0000313" key="1">
    <source>
        <dbReference type="EMBL" id="GEO37182.1"/>
    </source>
</evidence>
<reference evidence="1 2" key="1">
    <citation type="submission" date="2019-07" db="EMBL/GenBank/DDBJ databases">
        <title>Whole genome shotgun sequence of Skermanella aerolata NBRC 106429.</title>
        <authorList>
            <person name="Hosoyama A."/>
            <person name="Uohara A."/>
            <person name="Ohji S."/>
            <person name="Ichikawa N."/>
        </authorList>
    </citation>
    <scope>NUCLEOTIDE SEQUENCE [LARGE SCALE GENOMIC DNA]</scope>
    <source>
        <strain evidence="1 2">NBRC 106429</strain>
    </source>
</reference>
<dbReference type="AlphaFoldDB" id="A0A512DL23"/>
<sequence>MLAQAFVVLGLIDRAAGGRVPIEQSVCHVILDPKGSFNLTQDIGEIAEQFNGNRMPGPSGSSSVTL</sequence>
<proteinExistence type="predicted"/>
<accession>A0A512DL23</accession>